<proteinExistence type="inferred from homology"/>
<evidence type="ECO:0000313" key="7">
    <source>
        <dbReference type="Proteomes" id="UP000241890"/>
    </source>
</evidence>
<dbReference type="InterPro" id="IPR011009">
    <property type="entry name" value="Kinase-like_dom_sf"/>
</dbReference>
<feature type="region of interest" description="Disordered" evidence="4">
    <location>
        <begin position="617"/>
        <end position="638"/>
    </location>
</feature>
<dbReference type="EC" id="3.1.3.7" evidence="2"/>
<name>A0A2R5GJ67_9STRA</name>
<reference evidence="6 7" key="1">
    <citation type="submission" date="2017-12" db="EMBL/GenBank/DDBJ databases">
        <title>Sequencing, de novo assembly and annotation of complete genome of a new Thraustochytrid species, strain FCC1311.</title>
        <authorList>
            <person name="Sedici K."/>
            <person name="Godart F."/>
            <person name="Aiese Cigliano R."/>
            <person name="Sanseverino W."/>
            <person name="Barakat M."/>
            <person name="Ortet P."/>
            <person name="Marechal E."/>
            <person name="Cagnac O."/>
            <person name="Amato A."/>
        </authorList>
    </citation>
    <scope>NUCLEOTIDE SEQUENCE [LARGE SCALE GENOMIC DNA]</scope>
</reference>
<feature type="binding site" evidence="3">
    <location>
        <position position="141"/>
    </location>
    <ligand>
        <name>Mg(2+)</name>
        <dbReference type="ChEBI" id="CHEBI:18420"/>
        <label>1</label>
        <note>catalytic</note>
    </ligand>
</feature>
<comment type="caution">
    <text evidence="6">The sequence shown here is derived from an EMBL/GenBank/DDBJ whole genome shotgun (WGS) entry which is preliminary data.</text>
</comment>
<dbReference type="Pfam" id="PF00459">
    <property type="entry name" value="Inositol_P"/>
    <property type="match status" value="1"/>
</dbReference>
<dbReference type="Gene3D" id="3.40.190.80">
    <property type="match status" value="1"/>
</dbReference>
<dbReference type="InterPro" id="IPR050725">
    <property type="entry name" value="CysQ/Inositol_MonoPase"/>
</dbReference>
<keyword evidence="7" id="KW-1185">Reference proteome</keyword>
<comment type="cofactor">
    <cofactor evidence="3">
        <name>Mg(2+)</name>
        <dbReference type="ChEBI" id="CHEBI:18420"/>
    </cofactor>
</comment>
<dbReference type="SUPFAM" id="SSF56112">
    <property type="entry name" value="Protein kinase-like (PK-like)"/>
    <property type="match status" value="1"/>
</dbReference>
<dbReference type="InterPro" id="IPR004119">
    <property type="entry name" value="EcKL"/>
</dbReference>
<dbReference type="Proteomes" id="UP000241890">
    <property type="component" value="Unassembled WGS sequence"/>
</dbReference>
<protein>
    <recommendedName>
        <fullName evidence="2">3'(2'),5'-bisphosphate nucleotidase</fullName>
        <ecNumber evidence="2">3.1.3.7</ecNumber>
    </recommendedName>
</protein>
<feature type="binding site" evidence="3">
    <location>
        <position position="83"/>
    </location>
    <ligand>
        <name>Mg(2+)</name>
        <dbReference type="ChEBI" id="CHEBI:18420"/>
        <label>1</label>
        <note>catalytic</note>
    </ligand>
</feature>
<comment type="similarity">
    <text evidence="1">Belongs to the inositol monophosphatase superfamily.</text>
</comment>
<evidence type="ECO:0000256" key="1">
    <source>
        <dbReference type="ARBA" id="ARBA00009759"/>
    </source>
</evidence>
<dbReference type="InterPro" id="IPR000760">
    <property type="entry name" value="Inositol_monophosphatase-like"/>
</dbReference>
<dbReference type="GO" id="GO:0008441">
    <property type="term" value="F:3'(2'),5'-bisphosphate nucleotidase activity"/>
    <property type="evidence" value="ECO:0007669"/>
    <property type="project" value="UniProtKB-EC"/>
</dbReference>
<feature type="compositionally biased region" description="Basic and acidic residues" evidence="4">
    <location>
        <begin position="617"/>
        <end position="631"/>
    </location>
</feature>
<dbReference type="AlphaFoldDB" id="A0A2R5GJ67"/>
<feature type="binding site" evidence="3">
    <location>
        <position position="288"/>
    </location>
    <ligand>
        <name>Mg(2+)</name>
        <dbReference type="ChEBI" id="CHEBI:18420"/>
        <label>1</label>
        <note>catalytic</note>
    </ligand>
</feature>
<dbReference type="Gene3D" id="3.90.1200.10">
    <property type="match status" value="1"/>
</dbReference>
<dbReference type="InterPro" id="IPR015897">
    <property type="entry name" value="CHK_kinase-like"/>
</dbReference>
<accession>A0A2R5GJ67</accession>
<feature type="domain" description="CHK kinase-like" evidence="5">
    <location>
        <begin position="505"/>
        <end position="703"/>
    </location>
</feature>
<feature type="binding site" evidence="3">
    <location>
        <position position="144"/>
    </location>
    <ligand>
        <name>Mg(2+)</name>
        <dbReference type="ChEBI" id="CHEBI:18420"/>
        <label>1</label>
        <note>catalytic</note>
    </ligand>
</feature>
<organism evidence="6 7">
    <name type="scientific">Hondaea fermentalgiana</name>
    <dbReference type="NCBI Taxonomy" id="2315210"/>
    <lineage>
        <taxon>Eukaryota</taxon>
        <taxon>Sar</taxon>
        <taxon>Stramenopiles</taxon>
        <taxon>Bigyra</taxon>
        <taxon>Labyrinthulomycetes</taxon>
        <taxon>Thraustochytrida</taxon>
        <taxon>Thraustochytriidae</taxon>
        <taxon>Hondaea</taxon>
    </lineage>
</organism>
<feature type="compositionally biased region" description="Acidic residues" evidence="4">
    <location>
        <begin position="82"/>
        <end position="91"/>
    </location>
</feature>
<dbReference type="SMART" id="SM00587">
    <property type="entry name" value="CHK"/>
    <property type="match status" value="1"/>
</dbReference>
<dbReference type="PANTHER" id="PTHR43028:SF5">
    <property type="entry name" value="3'(2'),5'-BISPHOSPHATE NUCLEOTIDASE 1"/>
    <property type="match status" value="1"/>
</dbReference>
<evidence type="ECO:0000259" key="5">
    <source>
        <dbReference type="SMART" id="SM00587"/>
    </source>
</evidence>
<feature type="region of interest" description="Disordered" evidence="4">
    <location>
        <begin position="82"/>
        <end position="115"/>
    </location>
</feature>
<evidence type="ECO:0000256" key="3">
    <source>
        <dbReference type="PIRSR" id="PIRSR600760-2"/>
    </source>
</evidence>
<keyword evidence="3" id="KW-0479">Metal-binding</keyword>
<feature type="compositionally biased region" description="Low complexity" evidence="4">
    <location>
        <begin position="95"/>
        <end position="107"/>
    </location>
</feature>
<dbReference type="Gene3D" id="3.30.540.10">
    <property type="entry name" value="Fructose-1,6-Bisphosphatase, subunit A, domain 1"/>
    <property type="match status" value="1"/>
</dbReference>
<keyword evidence="3" id="KW-0460">Magnesium</keyword>
<gene>
    <name evidence="6" type="ORF">FCC1311_071512</name>
</gene>
<sequence length="793" mass="86022">MAHEDEGRAALEALVKRCVALAKDAGAVVRKVQAGREQGETLDASLKDPEDPRTYLTVADQRAQKVIVDGLRASFPQIEIIGEEDEDEAEDKADSSASSATLDATSTLNKDSEIDLEIPPRGKSEFDAFPADFAEVCVFVDPVDGTREFVEGRIMCSQTLIGVAWRGRPVAGVMGLPFHDGKIGKAAETPSEAAGHCLYGVVGGKLHGLDMEASNDFVSRPTQGDGASEEGVVLASSATVKEPALQKSVACIGAASTIVAGGCGNKVLRLLTGQADVALFNLASSLWDSCATEALLGALSEDAKLTALAGHPIEHVGGPGRALQNRLGVLATGPRFAERGGRTHQELAVRIQALPEVARLYGLEVAEDEEPQALDMVRDVEGNPLTPQDFGKMLGREVTSYRVNESDAVRFKQSAACRIRCSPAGSVFYKRVALRELPYAIFKSKTTPMKLLRDVKSTGVEVAFLNAADTKRFAELAQGCPRLALPYRIDSIPHFDVPLDSRFGIFLPDLCKEDGWEQYPYLPTPLLALTLEALARFHAFYWIEGTPEDSPGRNVAPHLWETGTYWHLGQQPKGQLDLIEGNWARIHKSLGFSEDVRGLGSVVRDLAVEASIRTHGIDQDGKPVQPARREPQTVVHGDSKSPNFLFKAETKEIGLIDFQWSGSGLAATDVAYSIAASCTPESLRDYKVLVDGYYAALMKAFDELGAKTAKIPSREEFEQDFLWAWVDLARIVLADHWKTITPEILAQREGSHGFNAYNKSYDVAHVFVEVTSDLLMQLAKSDAQVDAAMSSSK</sequence>
<dbReference type="SUPFAM" id="SSF56655">
    <property type="entry name" value="Carbohydrate phosphatase"/>
    <property type="match status" value="1"/>
</dbReference>
<evidence type="ECO:0000313" key="6">
    <source>
        <dbReference type="EMBL" id="GBG30930.1"/>
    </source>
</evidence>
<dbReference type="EMBL" id="BEYU01000085">
    <property type="protein sequence ID" value="GBG30930.1"/>
    <property type="molecule type" value="Genomic_DNA"/>
</dbReference>
<evidence type="ECO:0000256" key="4">
    <source>
        <dbReference type="SAM" id="MobiDB-lite"/>
    </source>
</evidence>
<evidence type="ECO:0000256" key="2">
    <source>
        <dbReference type="ARBA" id="ARBA00012633"/>
    </source>
</evidence>
<dbReference type="Pfam" id="PF02958">
    <property type="entry name" value="EcKL"/>
    <property type="match status" value="1"/>
</dbReference>
<dbReference type="PANTHER" id="PTHR43028">
    <property type="entry name" value="3'(2'),5'-BISPHOSPHATE NUCLEOTIDASE 1"/>
    <property type="match status" value="1"/>
</dbReference>
<dbReference type="OrthoDB" id="10254945at2759"/>
<dbReference type="InParanoid" id="A0A2R5GJ67"/>
<dbReference type="GO" id="GO:0046872">
    <property type="term" value="F:metal ion binding"/>
    <property type="evidence" value="ECO:0007669"/>
    <property type="project" value="UniProtKB-KW"/>
</dbReference>